<dbReference type="AlphaFoldDB" id="A0A398BAM7"/>
<organism evidence="1 2">
    <name type="scientific">Peribacillus asahii</name>
    <dbReference type="NCBI Taxonomy" id="228899"/>
    <lineage>
        <taxon>Bacteria</taxon>
        <taxon>Bacillati</taxon>
        <taxon>Bacillota</taxon>
        <taxon>Bacilli</taxon>
        <taxon>Bacillales</taxon>
        <taxon>Bacillaceae</taxon>
        <taxon>Peribacillus</taxon>
    </lineage>
</organism>
<sequence>MFQIQIDEQQLKDLYMSEVKKRLDQLDKELTFWDVKELKRQTNMSWNTMQDKFFHHPDFPKFKIGQKWYFPATECRAFLIKWARTNQYNFKKSEKEAI</sequence>
<evidence type="ECO:0000313" key="2">
    <source>
        <dbReference type="Proteomes" id="UP000266016"/>
    </source>
</evidence>
<dbReference type="RefSeq" id="WP_119116479.1">
    <property type="nucleotide sequence ID" value="NZ_QWVS01000013.1"/>
</dbReference>
<keyword evidence="2" id="KW-1185">Reference proteome</keyword>
<comment type="caution">
    <text evidence="1">The sequence shown here is derived from an EMBL/GenBank/DDBJ whole genome shotgun (WGS) entry which is preliminary data.</text>
</comment>
<reference evidence="1 2" key="1">
    <citation type="submission" date="2018-08" db="EMBL/GenBank/DDBJ databases">
        <title>Bacillus jemisoniae sp. nov., Bacillus chryseoplanitiae sp. nov., Bacillus resnikiae sp. nov., and Bacillus frankliniae sp. nov., isolated from Viking spacecraft and associated surfaces.</title>
        <authorList>
            <person name="Seuylemezian A."/>
            <person name="Vaishampayan P."/>
        </authorList>
    </citation>
    <scope>NUCLEOTIDE SEQUENCE [LARGE SCALE GENOMIC DNA]</scope>
    <source>
        <strain evidence="1 2">MA001</strain>
    </source>
</reference>
<protein>
    <submittedName>
        <fullName evidence="1">Group-specific protein</fullName>
    </submittedName>
</protein>
<proteinExistence type="predicted"/>
<evidence type="ECO:0000313" key="1">
    <source>
        <dbReference type="EMBL" id="RID87085.1"/>
    </source>
</evidence>
<name>A0A398BAM7_9BACI</name>
<accession>A0A398BAM7</accession>
<dbReference type="Proteomes" id="UP000266016">
    <property type="component" value="Unassembled WGS sequence"/>
</dbReference>
<dbReference type="EMBL" id="QWVS01000013">
    <property type="protein sequence ID" value="RID87085.1"/>
    <property type="molecule type" value="Genomic_DNA"/>
</dbReference>
<gene>
    <name evidence="1" type="ORF">D1953_07155</name>
</gene>